<evidence type="ECO:0000313" key="3">
    <source>
        <dbReference type="EMBL" id="PXV91757.1"/>
    </source>
</evidence>
<evidence type="ECO:0000256" key="1">
    <source>
        <dbReference type="SAM" id="Phobius"/>
    </source>
</evidence>
<feature type="domain" description="GGDEF" evidence="2">
    <location>
        <begin position="358"/>
        <end position="491"/>
    </location>
</feature>
<dbReference type="InterPro" id="IPR050469">
    <property type="entry name" value="Diguanylate_Cyclase"/>
</dbReference>
<dbReference type="GO" id="GO:0052621">
    <property type="term" value="F:diguanylate cyclase activity"/>
    <property type="evidence" value="ECO:0007669"/>
    <property type="project" value="TreeGrafter"/>
</dbReference>
<dbReference type="PANTHER" id="PTHR45138">
    <property type="entry name" value="REGULATORY COMPONENTS OF SENSORY TRANSDUCTION SYSTEM"/>
    <property type="match status" value="1"/>
</dbReference>
<evidence type="ECO:0000313" key="4">
    <source>
        <dbReference type="EMBL" id="RDY29823.1"/>
    </source>
</evidence>
<feature type="transmembrane region" description="Helical" evidence="1">
    <location>
        <begin position="12"/>
        <end position="34"/>
    </location>
</feature>
<reference evidence="3 6" key="2">
    <citation type="submission" date="2018-05" db="EMBL/GenBank/DDBJ databases">
        <title>Genomic Encyclopedia of Type Strains, Phase IV (KMG-IV): sequencing the most valuable type-strain genomes for metagenomic binning, comparative biology and taxonomic classification.</title>
        <authorList>
            <person name="Goeker M."/>
        </authorList>
    </citation>
    <scope>NUCLEOTIDE SEQUENCE [LARGE SCALE GENOMIC DNA]</scope>
    <source>
        <strain evidence="3 6">DSM 28816</strain>
    </source>
</reference>
<dbReference type="InterPro" id="IPR043128">
    <property type="entry name" value="Rev_trsase/Diguanyl_cyclase"/>
</dbReference>
<comment type="caution">
    <text evidence="3">The sequence shown here is derived from an EMBL/GenBank/DDBJ whole genome shotgun (WGS) entry which is preliminary data.</text>
</comment>
<keyword evidence="5" id="KW-1185">Reference proteome</keyword>
<organism evidence="3 6">
    <name type="scientific">Lachnotalea glycerini</name>
    <dbReference type="NCBI Taxonomy" id="1763509"/>
    <lineage>
        <taxon>Bacteria</taxon>
        <taxon>Bacillati</taxon>
        <taxon>Bacillota</taxon>
        <taxon>Clostridia</taxon>
        <taxon>Lachnospirales</taxon>
        <taxon>Lachnospiraceae</taxon>
        <taxon>Lachnotalea</taxon>
    </lineage>
</organism>
<dbReference type="SMART" id="SM00267">
    <property type="entry name" value="GGDEF"/>
    <property type="match status" value="1"/>
</dbReference>
<reference evidence="4 5" key="1">
    <citation type="journal article" date="2017" name="Genome Announc.">
        <title>Draft Genome Sequence of a Sporulating and Motile Strain of Lachnotalea glycerini Isolated from Water in Quebec City, Canada.</title>
        <authorList>
            <person name="Maheux A.F."/>
            <person name="Boudreau D.K."/>
            <person name="Berube E."/>
            <person name="Boissinot M."/>
            <person name="Raymond F."/>
            <person name="Brodeur S."/>
            <person name="Corbeil J."/>
            <person name="Isabel S."/>
            <person name="Omar R.F."/>
            <person name="Bergeron M.G."/>
        </authorList>
    </citation>
    <scope>NUCLEOTIDE SEQUENCE [LARGE SCALE GENOMIC DNA]</scope>
    <source>
        <strain evidence="4 5">CCRI-19302</strain>
    </source>
</reference>
<dbReference type="NCBIfam" id="TIGR00254">
    <property type="entry name" value="GGDEF"/>
    <property type="match status" value="1"/>
</dbReference>
<dbReference type="Gene3D" id="3.30.70.270">
    <property type="match status" value="1"/>
</dbReference>
<accession>A0A318ET54</accession>
<dbReference type="Pfam" id="PF00990">
    <property type="entry name" value="GGDEF"/>
    <property type="match status" value="1"/>
</dbReference>
<dbReference type="Proteomes" id="UP000247523">
    <property type="component" value="Unassembled WGS sequence"/>
</dbReference>
<dbReference type="InterPro" id="IPR000160">
    <property type="entry name" value="GGDEF_dom"/>
</dbReference>
<dbReference type="RefSeq" id="WP_110290867.1">
    <property type="nucleotide sequence ID" value="NZ_NOKA02000062.1"/>
</dbReference>
<keyword evidence="1" id="KW-0472">Membrane</keyword>
<dbReference type="InterPro" id="IPR029787">
    <property type="entry name" value="Nucleotide_cyclase"/>
</dbReference>
<evidence type="ECO:0000259" key="2">
    <source>
        <dbReference type="PROSITE" id="PS50887"/>
    </source>
</evidence>
<protein>
    <submittedName>
        <fullName evidence="3">Diguanylate cyclase (GGDEF)-like protein</fullName>
    </submittedName>
    <submittedName>
        <fullName evidence="4">GGDEF domain-containing protein</fullName>
    </submittedName>
</protein>
<dbReference type="Proteomes" id="UP000216411">
    <property type="component" value="Unassembled WGS sequence"/>
</dbReference>
<dbReference type="SUPFAM" id="SSF55073">
    <property type="entry name" value="Nucleotide cyclase"/>
    <property type="match status" value="1"/>
</dbReference>
<dbReference type="EMBL" id="QICS01000003">
    <property type="protein sequence ID" value="PXV91757.1"/>
    <property type="molecule type" value="Genomic_DNA"/>
</dbReference>
<sequence length="492" mass="55792">MNNKERKFYVKLSMVFFPISLLLVLILILLYNFAIISNNAAKSVIEDDLTIETENFTYQIRDELSIMTRMGSAFSDMLNVLSIESANQALPIIGTLCDNSNAYMVVYCDTKGIGVTQSGIKVNVKKDNILRSDKGSSQYYTYIQKENIMQAEAIVSVIPVAEEDEVNGYILMYYSVSHVRKLFAQSSEFSNAFLIFSVDNGEVITTEGLNQQPTKGVTLPQLLNEMDSDIDSQKIQNAVEKMENTSLFLVHDNESKYVIGVPTFINDWYITIGFEKSLYEQKLTDEWTSIRNLITYLLILILAFIFLMVGITLFVQHFYIKHNKKLQKRANTDLLTELNNKVTTEHEIQQYIMENPKACGILFIVDIDNFKGINDTMGHAMGDTVLKRVGYYMREEFGEGNILGRVGGDEFIIFIKGLKSEFEIEAVMRKTGELFKMLSCKETVLESITFSIGAAIFPKDAASFEELYQVADQALYDAKKSGKNQLIQCKGK</sequence>
<feature type="transmembrane region" description="Helical" evidence="1">
    <location>
        <begin position="293"/>
        <end position="319"/>
    </location>
</feature>
<dbReference type="PROSITE" id="PS50887">
    <property type="entry name" value="GGDEF"/>
    <property type="match status" value="1"/>
</dbReference>
<name>A0A318ET54_9FIRM</name>
<dbReference type="CDD" id="cd01949">
    <property type="entry name" value="GGDEF"/>
    <property type="match status" value="1"/>
</dbReference>
<keyword evidence="1" id="KW-0812">Transmembrane</keyword>
<evidence type="ECO:0000313" key="5">
    <source>
        <dbReference type="Proteomes" id="UP000216411"/>
    </source>
</evidence>
<evidence type="ECO:0000313" key="6">
    <source>
        <dbReference type="Proteomes" id="UP000247523"/>
    </source>
</evidence>
<dbReference type="OrthoDB" id="9805474at2"/>
<gene>
    <name evidence="3" type="ORF">C8E03_103321</name>
    <name evidence="4" type="ORF">CG710_017880</name>
</gene>
<keyword evidence="1" id="KW-1133">Transmembrane helix</keyword>
<proteinExistence type="predicted"/>
<dbReference type="AlphaFoldDB" id="A0A318ET54"/>
<reference evidence="4" key="3">
    <citation type="submission" date="2018-07" db="EMBL/GenBank/DDBJ databases">
        <authorList>
            <person name="Quirk P.G."/>
            <person name="Krulwich T.A."/>
        </authorList>
    </citation>
    <scope>NUCLEOTIDE SEQUENCE</scope>
    <source>
        <strain evidence="4">CCRI-19302</strain>
    </source>
</reference>
<dbReference type="PANTHER" id="PTHR45138:SF9">
    <property type="entry name" value="DIGUANYLATE CYCLASE DGCM-RELATED"/>
    <property type="match status" value="1"/>
</dbReference>
<dbReference type="EMBL" id="NOKA02000062">
    <property type="protein sequence ID" value="RDY29823.1"/>
    <property type="molecule type" value="Genomic_DNA"/>
</dbReference>